<dbReference type="Proteomes" id="UP001370348">
    <property type="component" value="Chromosome"/>
</dbReference>
<dbReference type="Gene3D" id="3.40.710.10">
    <property type="entry name" value="DD-peptidase/beta-lactamase superfamily"/>
    <property type="match status" value="1"/>
</dbReference>
<organism evidence="3 4">
    <name type="scientific">Pendulispora albinea</name>
    <dbReference type="NCBI Taxonomy" id="2741071"/>
    <lineage>
        <taxon>Bacteria</taxon>
        <taxon>Pseudomonadati</taxon>
        <taxon>Myxococcota</taxon>
        <taxon>Myxococcia</taxon>
        <taxon>Myxococcales</taxon>
        <taxon>Sorangiineae</taxon>
        <taxon>Pendulisporaceae</taxon>
        <taxon>Pendulispora</taxon>
    </lineage>
</organism>
<name>A0ABZ2M6T5_9BACT</name>
<evidence type="ECO:0000259" key="2">
    <source>
        <dbReference type="Pfam" id="PF00144"/>
    </source>
</evidence>
<evidence type="ECO:0000313" key="3">
    <source>
        <dbReference type="EMBL" id="WXB18218.1"/>
    </source>
</evidence>
<dbReference type="EMBL" id="CP089984">
    <property type="protein sequence ID" value="WXB18218.1"/>
    <property type="molecule type" value="Genomic_DNA"/>
</dbReference>
<dbReference type="InterPro" id="IPR001466">
    <property type="entry name" value="Beta-lactam-related"/>
</dbReference>
<dbReference type="SUPFAM" id="SSF56601">
    <property type="entry name" value="beta-lactamase/transpeptidase-like"/>
    <property type="match status" value="1"/>
</dbReference>
<dbReference type="Pfam" id="PF00144">
    <property type="entry name" value="Beta-lactamase"/>
    <property type="match status" value="1"/>
</dbReference>
<protein>
    <submittedName>
        <fullName evidence="3">Beta-lactamase family protein</fullName>
    </submittedName>
</protein>
<dbReference type="PANTHER" id="PTHR46825:SF7">
    <property type="entry name" value="D-ALANYL-D-ALANINE CARBOXYPEPTIDASE"/>
    <property type="match status" value="1"/>
</dbReference>
<feature type="domain" description="Beta-lactamase-related" evidence="2">
    <location>
        <begin position="45"/>
        <end position="376"/>
    </location>
</feature>
<keyword evidence="4" id="KW-1185">Reference proteome</keyword>
<proteinExistence type="predicted"/>
<evidence type="ECO:0000256" key="1">
    <source>
        <dbReference type="SAM" id="SignalP"/>
    </source>
</evidence>
<sequence length="394" mass="42898">MRTPLRFWLLASALLALFLSPLACSSDNDSPPDPNARLRQALQEKLVALHASGQYPGVTAGIVLADGTPLGIAAGVSDKSTQRPMSPDDLMMQASVGKTYVSAVAMQLLHEGKFALDDKIEKYLGNETWFGRLPNARDITIRMLMTHTSGLVRYEYKGEFTRDLCKDAYRVWRPEELVSYLFDTKAPFAAGQGWEYSDTNYIVLGMILERVSGSTFNHELTKRILEPLKLDRTFLADKPVLPGLVQGYAGPENIFCGVDAMLVDGKLPFNPQFEWCGGGLLSTATDLARWAKLLYEGHAFDPSRLAELVRGVPAPPLGADLKYGLGVMIEPAGALGITYGHGGTYPGYLTRVMYFPDSHIAVAVQINSSAAPNNRAAVTKIVTELAQVVVRGGS</sequence>
<reference evidence="3 4" key="1">
    <citation type="submission" date="2021-12" db="EMBL/GenBank/DDBJ databases">
        <title>Discovery of the Pendulisporaceae a myxobacterial family with distinct sporulation behavior and unique specialized metabolism.</title>
        <authorList>
            <person name="Garcia R."/>
            <person name="Popoff A."/>
            <person name="Bader C.D."/>
            <person name="Loehr J."/>
            <person name="Walesch S."/>
            <person name="Walt C."/>
            <person name="Boldt J."/>
            <person name="Bunk B."/>
            <person name="Haeckl F.J.F.P.J."/>
            <person name="Gunesch A.P."/>
            <person name="Birkelbach J."/>
            <person name="Nuebel U."/>
            <person name="Pietschmann T."/>
            <person name="Bach T."/>
            <person name="Mueller R."/>
        </authorList>
    </citation>
    <scope>NUCLEOTIDE SEQUENCE [LARGE SCALE GENOMIC DNA]</scope>
    <source>
        <strain evidence="3 4">MSr11954</strain>
    </source>
</reference>
<feature type="chain" id="PRO_5047471841" evidence="1">
    <location>
        <begin position="26"/>
        <end position="394"/>
    </location>
</feature>
<dbReference type="RefSeq" id="WP_394827860.1">
    <property type="nucleotide sequence ID" value="NZ_CP089984.1"/>
</dbReference>
<accession>A0ABZ2M6T5</accession>
<evidence type="ECO:0000313" key="4">
    <source>
        <dbReference type="Proteomes" id="UP001370348"/>
    </source>
</evidence>
<dbReference type="InterPro" id="IPR050491">
    <property type="entry name" value="AmpC-like"/>
</dbReference>
<dbReference type="PANTHER" id="PTHR46825">
    <property type="entry name" value="D-ALANYL-D-ALANINE-CARBOXYPEPTIDASE/ENDOPEPTIDASE AMPH"/>
    <property type="match status" value="1"/>
</dbReference>
<dbReference type="InterPro" id="IPR012338">
    <property type="entry name" value="Beta-lactam/transpept-like"/>
</dbReference>
<feature type="signal peptide" evidence="1">
    <location>
        <begin position="1"/>
        <end position="25"/>
    </location>
</feature>
<gene>
    <name evidence="3" type="ORF">LZC94_13260</name>
</gene>
<keyword evidence="1" id="KW-0732">Signal</keyword>